<dbReference type="EMBL" id="CAJNJA010009195">
    <property type="protein sequence ID" value="CAE7244118.1"/>
    <property type="molecule type" value="Genomic_DNA"/>
</dbReference>
<keyword evidence="1" id="KW-1133">Transmembrane helix</keyword>
<dbReference type="OrthoDB" id="438327at2759"/>
<accession>A0A812LH17</accession>
<dbReference type="AlphaFoldDB" id="A0A812LH17"/>
<reference evidence="2" key="1">
    <citation type="submission" date="2021-02" db="EMBL/GenBank/DDBJ databases">
        <authorList>
            <person name="Dougan E. K."/>
            <person name="Rhodes N."/>
            <person name="Thang M."/>
            <person name="Chan C."/>
        </authorList>
    </citation>
    <scope>NUCLEOTIDE SEQUENCE</scope>
</reference>
<feature type="non-terminal residue" evidence="2">
    <location>
        <position position="296"/>
    </location>
</feature>
<dbReference type="Proteomes" id="UP000601435">
    <property type="component" value="Unassembled WGS sequence"/>
</dbReference>
<name>A0A812LH17_9DINO</name>
<evidence type="ECO:0000313" key="3">
    <source>
        <dbReference type="Proteomes" id="UP000601435"/>
    </source>
</evidence>
<organism evidence="2 3">
    <name type="scientific">Symbiodinium necroappetens</name>
    <dbReference type="NCBI Taxonomy" id="1628268"/>
    <lineage>
        <taxon>Eukaryota</taxon>
        <taxon>Sar</taxon>
        <taxon>Alveolata</taxon>
        <taxon>Dinophyceae</taxon>
        <taxon>Suessiales</taxon>
        <taxon>Symbiodiniaceae</taxon>
        <taxon>Symbiodinium</taxon>
    </lineage>
</organism>
<evidence type="ECO:0000313" key="2">
    <source>
        <dbReference type="EMBL" id="CAE7244118.1"/>
    </source>
</evidence>
<sequence length="296" mass="31889">GSGGAAATLILNLNEKRSAAATLIVNLNGGAAVTLILNLIAGLPFYLQSASSRLRVRGLIVSPIQQFEFQLSSVPVNARQKSVQHPVLQVAGFLFRLYSGPETPGFGASVSPLQRASSRSEAPPFHLYSIRVAAQQRASGCETKERTASGEPKREEAAADLCQTAADMDHRLPAKLGPFRIVPSMNCLESKNKIHLPSLPPIPAALRALKPIEHHLLAMARISQVVLDKLVWGGPRGQWGRMYAVLMQDPCICDLLEGAVLEEDGTVSVQGADGMTTSSARLEHLRRALQELQTQH</sequence>
<keyword evidence="3" id="KW-1185">Reference proteome</keyword>
<feature type="non-terminal residue" evidence="2">
    <location>
        <position position="1"/>
    </location>
</feature>
<gene>
    <name evidence="2" type="ORF">SNEC2469_LOCUS4638</name>
</gene>
<protein>
    <submittedName>
        <fullName evidence="2">Uncharacterized protein</fullName>
    </submittedName>
</protein>
<comment type="caution">
    <text evidence="2">The sequence shown here is derived from an EMBL/GenBank/DDBJ whole genome shotgun (WGS) entry which is preliminary data.</text>
</comment>
<feature type="transmembrane region" description="Helical" evidence="1">
    <location>
        <begin position="20"/>
        <end position="47"/>
    </location>
</feature>
<proteinExistence type="predicted"/>
<keyword evidence="1" id="KW-0812">Transmembrane</keyword>
<evidence type="ECO:0000256" key="1">
    <source>
        <dbReference type="SAM" id="Phobius"/>
    </source>
</evidence>
<keyword evidence="1" id="KW-0472">Membrane</keyword>